<organism evidence="1 2">
    <name type="scientific">Lipingzhangella halophila</name>
    <dbReference type="NCBI Taxonomy" id="1783352"/>
    <lineage>
        <taxon>Bacteria</taxon>
        <taxon>Bacillati</taxon>
        <taxon>Actinomycetota</taxon>
        <taxon>Actinomycetes</taxon>
        <taxon>Streptosporangiales</taxon>
        <taxon>Nocardiopsidaceae</taxon>
        <taxon>Lipingzhangella</taxon>
    </lineage>
</organism>
<dbReference type="Proteomes" id="UP000523007">
    <property type="component" value="Unassembled WGS sequence"/>
</dbReference>
<evidence type="ECO:0000313" key="1">
    <source>
        <dbReference type="EMBL" id="MBB4934592.1"/>
    </source>
</evidence>
<accession>A0A7W7RM91</accession>
<gene>
    <name evidence="1" type="ORF">F4561_005412</name>
</gene>
<dbReference type="EMBL" id="JACHJT010000001">
    <property type="protein sequence ID" value="MBB4934592.1"/>
    <property type="molecule type" value="Genomic_DNA"/>
</dbReference>
<sequence length="156" mass="16735">MTKAASFKAQNLEHLFMAALAAPNGLSLLRKFQGSVHSFNQYHGEAPATGTTEVRNRVLGVFRGPLYQKLDNPDTVRIETASLDSFLTYVASGANGKKSALDALNALRSRDGRKHYPGPGSVPRVNAAHASMVVDNLVDSLKVANSELKKVGGSRE</sequence>
<dbReference type="RefSeq" id="WP_184582768.1">
    <property type="nucleotide sequence ID" value="NZ_JACHJT010000001.1"/>
</dbReference>
<evidence type="ECO:0000313" key="2">
    <source>
        <dbReference type="Proteomes" id="UP000523007"/>
    </source>
</evidence>
<name>A0A7W7RM91_9ACTN</name>
<reference evidence="1 2" key="1">
    <citation type="submission" date="2020-08" db="EMBL/GenBank/DDBJ databases">
        <title>Sequencing the genomes of 1000 actinobacteria strains.</title>
        <authorList>
            <person name="Klenk H.-P."/>
        </authorList>
    </citation>
    <scope>NUCLEOTIDE SEQUENCE [LARGE SCALE GENOMIC DNA]</scope>
    <source>
        <strain evidence="1 2">DSM 102030</strain>
    </source>
</reference>
<comment type="caution">
    <text evidence="1">The sequence shown here is derived from an EMBL/GenBank/DDBJ whole genome shotgun (WGS) entry which is preliminary data.</text>
</comment>
<keyword evidence="2" id="KW-1185">Reference proteome</keyword>
<proteinExistence type="predicted"/>
<protein>
    <submittedName>
        <fullName evidence="1">Uncharacterized protein</fullName>
    </submittedName>
</protein>
<dbReference type="AlphaFoldDB" id="A0A7W7RM91"/>